<dbReference type="Gene3D" id="3.40.50.10540">
    <property type="entry name" value="Crotonobetainyl-coa:carnitine coa-transferase, domain 1"/>
    <property type="match status" value="2"/>
</dbReference>
<comment type="caution">
    <text evidence="2">The sequence shown here is derived from an EMBL/GenBank/DDBJ whole genome shotgun (WGS) entry which is preliminary data.</text>
</comment>
<reference evidence="2 3" key="1">
    <citation type="submission" date="2018-11" db="EMBL/GenBank/DDBJ databases">
        <title>Trebonia kvetii gen.nov., sp.nov., a novel acidophilic actinobacterium, and proposal of the new actinobacterial family Treboniaceae fam. nov.</title>
        <authorList>
            <person name="Rapoport D."/>
            <person name="Sagova-Mareckova M."/>
            <person name="Sedlacek I."/>
            <person name="Provaznik J."/>
            <person name="Kralova S."/>
            <person name="Pavlinic D."/>
            <person name="Benes V."/>
            <person name="Kopecky J."/>
        </authorList>
    </citation>
    <scope>NUCLEOTIDE SEQUENCE [LARGE SCALE GENOMIC DNA]</scope>
    <source>
        <strain evidence="2 3">15Tr583</strain>
    </source>
</reference>
<organism evidence="2 3">
    <name type="scientific">Trebonia kvetii</name>
    <dbReference type="NCBI Taxonomy" id="2480626"/>
    <lineage>
        <taxon>Bacteria</taxon>
        <taxon>Bacillati</taxon>
        <taxon>Actinomycetota</taxon>
        <taxon>Actinomycetes</taxon>
        <taxon>Streptosporangiales</taxon>
        <taxon>Treboniaceae</taxon>
        <taxon>Trebonia</taxon>
    </lineage>
</organism>
<proteinExistence type="predicted"/>
<evidence type="ECO:0000313" key="3">
    <source>
        <dbReference type="Proteomes" id="UP000460272"/>
    </source>
</evidence>
<evidence type="ECO:0000313" key="2">
    <source>
        <dbReference type="EMBL" id="TVY99000.1"/>
    </source>
</evidence>
<name>A0A6P2BMV2_9ACTN</name>
<protein>
    <recommendedName>
        <fullName evidence="4">CoA transferase</fullName>
    </recommendedName>
</protein>
<dbReference type="InterPro" id="IPR003673">
    <property type="entry name" value="CoA-Trfase_fam_III"/>
</dbReference>
<dbReference type="OrthoDB" id="9797653at2"/>
<dbReference type="PANTHER" id="PTHR48228:SF5">
    <property type="entry name" value="ALPHA-METHYLACYL-COA RACEMASE"/>
    <property type="match status" value="1"/>
</dbReference>
<dbReference type="AlphaFoldDB" id="A0A6P2BMV2"/>
<dbReference type="InterPro" id="IPR023606">
    <property type="entry name" value="CoA-Trfase_III_dom_1_sf"/>
</dbReference>
<dbReference type="SUPFAM" id="SSF89796">
    <property type="entry name" value="CoA-transferase family III (CaiB/BaiF)"/>
    <property type="match status" value="2"/>
</dbReference>
<dbReference type="InterPro" id="IPR044855">
    <property type="entry name" value="CoA-Trfase_III_dom3_sf"/>
</dbReference>
<gene>
    <name evidence="2" type="ORF">EAS64_42355</name>
</gene>
<dbReference type="EMBL" id="RPFW01000015">
    <property type="protein sequence ID" value="TVY99000.1"/>
    <property type="molecule type" value="Genomic_DNA"/>
</dbReference>
<keyword evidence="3" id="KW-1185">Reference proteome</keyword>
<dbReference type="GO" id="GO:0003824">
    <property type="term" value="F:catalytic activity"/>
    <property type="evidence" value="ECO:0007669"/>
    <property type="project" value="InterPro"/>
</dbReference>
<evidence type="ECO:0000256" key="1">
    <source>
        <dbReference type="SAM" id="MobiDB-lite"/>
    </source>
</evidence>
<dbReference type="Gene3D" id="3.30.1540.10">
    <property type="entry name" value="formyl-coa transferase, domain 3"/>
    <property type="match status" value="1"/>
</dbReference>
<feature type="region of interest" description="Disordered" evidence="1">
    <location>
        <begin position="708"/>
        <end position="728"/>
    </location>
</feature>
<sequence>MRNGGVMNAQGSGRPLEGVRVLDFGQYVAGPMAATLLADAGAEVTRVDPPGGPRFTDPGNAFLLRGRAATHVLDLKSPEGQARALKLVAGSDVLIENFRPGVMARLGLDAATCQGLTPGLVYCSLPGFSELDERAGLAGWEGVVLAAGGAYSRQASSPVFGGVTGEMPDFPSLPLASCFAAAMTALSACAALIARERDGGLGQRIEVPLSDALLEGSGILTTQVEKQAPMRGGVFAPGLYRSRDDQVMCFTSGAFRHLAGLARVSGNEAWLVDGSLDWAALRTDPEAPAAWRAKLVSLFATRDADEWEKLLRPAGIPIAKLRTTREWLREPAAEAAGCVIEQDDDAGRPVRTLRQAVDFEPAAPVFASPGFAGLPGTPPLRGMKVLDLCRVVAAPTVTRLLTDLGAEVIKVDIDPADARSAYDEPLFHVYLNRGKKGLILNLKTLAGRKRFDALVADADMLVTNVSAGRLPGTGLSDDALRRLNPALVFTYLNLYGVTGPWADFKGYAEIANCAIGVSSLTAGWATAPSGAPPVNDPPWPYTDSMAGVLSAFGAVAALFDRGRRGRTYRVNTSLAQTALLEQMPFAVDGADVDPLRGRDVSSPAYRIYQTADRPVFAAIAAADLPEALRRLGATAADDLPARIGTLTAEACMRALCFGRSAASLVETPAATMAPDSFWARRGLRLERPSEDFGTVITQAPVARFDRTPAVAGDTPRSFGHGQPDGWTT</sequence>
<dbReference type="Pfam" id="PF02515">
    <property type="entry name" value="CoA_transf_3"/>
    <property type="match status" value="2"/>
</dbReference>
<accession>A0A6P2BMV2</accession>
<evidence type="ECO:0008006" key="4">
    <source>
        <dbReference type="Google" id="ProtNLM"/>
    </source>
</evidence>
<dbReference type="Proteomes" id="UP000460272">
    <property type="component" value="Unassembled WGS sequence"/>
</dbReference>
<dbReference type="InterPro" id="IPR050509">
    <property type="entry name" value="CoA-transferase_III"/>
</dbReference>
<dbReference type="PANTHER" id="PTHR48228">
    <property type="entry name" value="SUCCINYL-COA--D-CITRAMALATE COA-TRANSFERASE"/>
    <property type="match status" value="1"/>
</dbReference>